<dbReference type="Proteomes" id="UP000034071">
    <property type="component" value="Chromosome"/>
</dbReference>
<dbReference type="GO" id="GO:0003729">
    <property type="term" value="F:mRNA binding"/>
    <property type="evidence" value="ECO:0007669"/>
    <property type="project" value="UniProtKB-ARBA"/>
</dbReference>
<feature type="compositionally biased region" description="Low complexity" evidence="3">
    <location>
        <begin position="733"/>
        <end position="746"/>
    </location>
</feature>
<dbReference type="InterPro" id="IPR010994">
    <property type="entry name" value="RuvA_2-like"/>
</dbReference>
<dbReference type="FunFam" id="1.10.10.650:FF:000001">
    <property type="entry name" value="S1 RNA-binding domain 1"/>
    <property type="match status" value="1"/>
</dbReference>
<dbReference type="SMART" id="SM00316">
    <property type="entry name" value="S1"/>
    <property type="match status" value="1"/>
</dbReference>
<dbReference type="HOGENOM" id="CLU_009833_0_2_6"/>
<dbReference type="Pfam" id="PF17674">
    <property type="entry name" value="HHH_9"/>
    <property type="match status" value="1"/>
</dbReference>
<evidence type="ECO:0000256" key="2">
    <source>
        <dbReference type="ARBA" id="ARBA00023204"/>
    </source>
</evidence>
<dbReference type="GO" id="GO:0003735">
    <property type="term" value="F:structural constituent of ribosome"/>
    <property type="evidence" value="ECO:0007669"/>
    <property type="project" value="TreeGrafter"/>
</dbReference>
<dbReference type="PROSITE" id="PS50126">
    <property type="entry name" value="S1"/>
    <property type="match status" value="1"/>
</dbReference>
<keyword evidence="1" id="KW-0227">DNA damage</keyword>
<dbReference type="Pfam" id="PF09371">
    <property type="entry name" value="Tex_N"/>
    <property type="match status" value="1"/>
</dbReference>
<dbReference type="AlphaFoldDB" id="A0A0F6TP48"/>
<dbReference type="Pfam" id="PF16921">
    <property type="entry name" value="Tex_YqgF"/>
    <property type="match status" value="1"/>
</dbReference>
<dbReference type="InterPro" id="IPR018974">
    <property type="entry name" value="Tex-like_N"/>
</dbReference>
<feature type="region of interest" description="Disordered" evidence="3">
    <location>
        <begin position="724"/>
        <end position="775"/>
    </location>
</feature>
<dbReference type="FunFam" id="2.40.50.140:FF:000051">
    <property type="entry name" value="RNA-binding transcriptional accessory protein"/>
    <property type="match status" value="1"/>
</dbReference>
<dbReference type="PATRIC" id="fig|914150.5.peg.264"/>
<dbReference type="Gene3D" id="1.10.3500.10">
    <property type="entry name" value="Tex N-terminal region-like"/>
    <property type="match status" value="1"/>
</dbReference>
<organism evidence="5 6">
    <name type="scientific">Kangiella geojedonensis</name>
    <dbReference type="NCBI Taxonomy" id="914150"/>
    <lineage>
        <taxon>Bacteria</taxon>
        <taxon>Pseudomonadati</taxon>
        <taxon>Pseudomonadota</taxon>
        <taxon>Gammaproteobacteria</taxon>
        <taxon>Kangiellales</taxon>
        <taxon>Kangiellaceae</taxon>
        <taxon>Kangiella</taxon>
    </lineage>
</organism>
<dbReference type="Gene3D" id="2.40.50.140">
    <property type="entry name" value="Nucleic acid-binding proteins"/>
    <property type="match status" value="1"/>
</dbReference>
<dbReference type="SUPFAM" id="SSF53098">
    <property type="entry name" value="Ribonuclease H-like"/>
    <property type="match status" value="1"/>
</dbReference>
<dbReference type="InterPro" id="IPR032639">
    <property type="entry name" value="Tex_YqgF"/>
</dbReference>
<dbReference type="InterPro" id="IPR012337">
    <property type="entry name" value="RNaseH-like_sf"/>
</dbReference>
<dbReference type="GO" id="GO:0003677">
    <property type="term" value="F:DNA binding"/>
    <property type="evidence" value="ECO:0007669"/>
    <property type="project" value="InterPro"/>
</dbReference>
<dbReference type="Pfam" id="PF00575">
    <property type="entry name" value="S1"/>
    <property type="match status" value="1"/>
</dbReference>
<dbReference type="GO" id="GO:0006281">
    <property type="term" value="P:DNA repair"/>
    <property type="evidence" value="ECO:0007669"/>
    <property type="project" value="UniProtKB-KW"/>
</dbReference>
<dbReference type="EMBL" id="CP010975">
    <property type="protein sequence ID" value="AKE51247.1"/>
    <property type="molecule type" value="Genomic_DNA"/>
</dbReference>
<accession>A0A0F6TP48</accession>
<name>A0A0F6TP48_9GAMM</name>
<protein>
    <submittedName>
        <fullName evidence="5">Transcription accessory protein</fullName>
    </submittedName>
</protein>
<dbReference type="KEGG" id="kge:TQ33_0258"/>
<dbReference type="Gene3D" id="1.10.150.310">
    <property type="entry name" value="Tex RuvX-like domain-like"/>
    <property type="match status" value="1"/>
</dbReference>
<dbReference type="InterPro" id="IPR041692">
    <property type="entry name" value="HHH_9"/>
</dbReference>
<dbReference type="InterPro" id="IPR012340">
    <property type="entry name" value="NA-bd_OB-fold"/>
</dbReference>
<dbReference type="CDD" id="cd05685">
    <property type="entry name" value="S1_Tex"/>
    <property type="match status" value="1"/>
</dbReference>
<feature type="compositionally biased region" description="Basic residues" evidence="3">
    <location>
        <begin position="747"/>
        <end position="757"/>
    </location>
</feature>
<dbReference type="Pfam" id="PF12836">
    <property type="entry name" value="HHH_3"/>
    <property type="match status" value="1"/>
</dbReference>
<dbReference type="InterPro" id="IPR050437">
    <property type="entry name" value="Ribos_protein_bS1-like"/>
</dbReference>
<reference evidence="5 6" key="1">
    <citation type="submission" date="2015-02" db="EMBL/GenBank/DDBJ databases">
        <title>Complete genome sequence of Kangiella geojedonensis strain YCS-5T.</title>
        <authorList>
            <person name="Kim K.M."/>
        </authorList>
    </citation>
    <scope>NUCLEOTIDE SEQUENCE [LARGE SCALE GENOMIC DNA]</scope>
    <source>
        <strain evidence="5 6">YCS-5</strain>
    </source>
</reference>
<dbReference type="PANTHER" id="PTHR10724:SF10">
    <property type="entry name" value="S1 RNA-BINDING DOMAIN-CONTAINING PROTEIN 1"/>
    <property type="match status" value="1"/>
</dbReference>
<keyword evidence="2" id="KW-0234">DNA repair</keyword>
<dbReference type="Gene3D" id="1.10.10.650">
    <property type="entry name" value="RuvA domain 2-like"/>
    <property type="match status" value="1"/>
</dbReference>
<dbReference type="RefSeq" id="WP_046560457.1">
    <property type="nucleotide sequence ID" value="NZ_CP010975.1"/>
</dbReference>
<dbReference type="Gene3D" id="3.30.420.140">
    <property type="entry name" value="YqgF/RNase H-like domain"/>
    <property type="match status" value="1"/>
</dbReference>
<feature type="domain" description="S1 motif" evidence="4">
    <location>
        <begin position="657"/>
        <end position="726"/>
    </location>
</feature>
<dbReference type="SUPFAM" id="SSF50249">
    <property type="entry name" value="Nucleic acid-binding proteins"/>
    <property type="match status" value="1"/>
</dbReference>
<dbReference type="GO" id="GO:0006412">
    <property type="term" value="P:translation"/>
    <property type="evidence" value="ECO:0007669"/>
    <property type="project" value="TreeGrafter"/>
</dbReference>
<keyword evidence="6" id="KW-1185">Reference proteome</keyword>
<dbReference type="SMART" id="SM00732">
    <property type="entry name" value="YqgFc"/>
    <property type="match status" value="1"/>
</dbReference>
<dbReference type="InterPro" id="IPR003029">
    <property type="entry name" value="S1_domain"/>
</dbReference>
<evidence type="ECO:0000256" key="1">
    <source>
        <dbReference type="ARBA" id="ARBA00022763"/>
    </source>
</evidence>
<dbReference type="SUPFAM" id="SSF47781">
    <property type="entry name" value="RuvA domain 2-like"/>
    <property type="match status" value="2"/>
</dbReference>
<evidence type="ECO:0000313" key="5">
    <source>
        <dbReference type="EMBL" id="AKE51247.1"/>
    </source>
</evidence>
<evidence type="ECO:0000313" key="6">
    <source>
        <dbReference type="Proteomes" id="UP000034071"/>
    </source>
</evidence>
<proteinExistence type="predicted"/>
<evidence type="ECO:0000256" key="3">
    <source>
        <dbReference type="SAM" id="MobiDB-lite"/>
    </source>
</evidence>
<dbReference type="InterPro" id="IPR037027">
    <property type="entry name" value="YqgF/RNaseH-like_dom_sf"/>
</dbReference>
<dbReference type="FunFam" id="1.10.150.310:FF:000001">
    <property type="entry name" value="RNA-binding transcriptional accessory protein"/>
    <property type="match status" value="1"/>
</dbReference>
<dbReference type="GO" id="GO:0005829">
    <property type="term" value="C:cytosol"/>
    <property type="evidence" value="ECO:0007669"/>
    <property type="project" value="TreeGrafter"/>
</dbReference>
<dbReference type="Pfam" id="PF22706">
    <property type="entry name" value="Tex_central_region"/>
    <property type="match status" value="1"/>
</dbReference>
<dbReference type="InterPro" id="IPR044146">
    <property type="entry name" value="S1_Tex"/>
</dbReference>
<dbReference type="STRING" id="914150.TQ33_0258"/>
<dbReference type="SMART" id="SM00278">
    <property type="entry name" value="HhH1"/>
    <property type="match status" value="2"/>
</dbReference>
<evidence type="ECO:0000259" key="4">
    <source>
        <dbReference type="PROSITE" id="PS50126"/>
    </source>
</evidence>
<dbReference type="PANTHER" id="PTHR10724">
    <property type="entry name" value="30S RIBOSOMAL PROTEIN S1"/>
    <property type="match status" value="1"/>
</dbReference>
<dbReference type="InterPro" id="IPR006641">
    <property type="entry name" value="YqgF/RNaseH-like_dom"/>
</dbReference>
<dbReference type="InterPro" id="IPR055179">
    <property type="entry name" value="Tex-like_central_region"/>
</dbReference>
<gene>
    <name evidence="5" type="ORF">TQ33_0258</name>
</gene>
<sequence>MLQINQQIAQELNVRPQQVEAAVKLLDEGSTVPFIARYRKEVTGALDDTQLRDLEQRLGYLREMEDRRSAILKSIKEQEKLTPELEKAIKSADTKSELEDLYLPYKPKRRTKAQIAREAGLEPLAHDLWQNPSLDPEKEAEKYLNESDDKDKHIATTKDALDGARQILMEEFAENADLLKQLRDYLWENAYIKAEVVEGKEKEGIKFSDYFDHNEAFNAIPSHRILALLRGRNENILSLQMVSNQHLIKEPDAADPCVGMIAQQFNIQDQGRPADKWLQQVVLWTWKIKLHLYMETELLTKVREQGEAEAIRIFAKNLNDLLMAAPAGAKTTMGLDPGLRTGVKAVIVDDTGKLLAHSTIFPHAPQKQWDQSLRKLETMCDMHKVELISIGNGTASRETDKLVAELMKKAPQLKLQKIMVSEAGASVYSASALAAKEFPDLDVSYRGAVSIARRLQDPLAELVKIEPKSIGVGQYQHDVSQSQLAKSLDGVVEDCVNAVGVDLNMASVPLLTRVSGLSKTLAQNIYNWRNENGRFNSRQQLLDVDRMGPKTFEQAAGFLRITDGDNALDSSGVHPETYAIVEKIINDLQLQDIHQLIGNDKHLKQIKAENYTDEQFGEHTINDIIKELDKPGRDPRPEFRMVQYKEGVETLKDLKKNMELEGVVTNVTAFGAFVDVGVHQDGLVHLSVMANKFIKDPSEVVKAGDIVRVWVSDVDLQRKRISLSMIGPDTGGSTKSSNKPSSNQSKVSHKTGGKKSQKQPQGAFADALSAALKKS</sequence>
<dbReference type="InterPro" id="IPR023319">
    <property type="entry name" value="Tex-like_HTH_dom_sf"/>
</dbReference>
<dbReference type="OrthoDB" id="9804714at2"/>
<dbReference type="InterPro" id="IPR003583">
    <property type="entry name" value="Hlx-hairpin-Hlx_DNA-bd_motif"/>
</dbReference>
<dbReference type="SUPFAM" id="SSF158832">
    <property type="entry name" value="Tex N-terminal region-like"/>
    <property type="match status" value="1"/>
</dbReference>
<dbReference type="FunFam" id="3.30.420.140:FF:000001">
    <property type="entry name" value="RNA-binding transcriptional accessory protein"/>
    <property type="match status" value="1"/>
</dbReference>
<dbReference type="InterPro" id="IPR023323">
    <property type="entry name" value="Tex-like_dom_sf"/>
</dbReference>